<dbReference type="AlphaFoldDB" id="A0A1H8JV62"/>
<dbReference type="GO" id="GO:0016301">
    <property type="term" value="F:kinase activity"/>
    <property type="evidence" value="ECO:0007669"/>
    <property type="project" value="InterPro"/>
</dbReference>
<evidence type="ECO:0000256" key="2">
    <source>
        <dbReference type="ARBA" id="ARBA00022840"/>
    </source>
</evidence>
<dbReference type="RefSeq" id="WP_091817781.1">
    <property type="nucleotide sequence ID" value="NZ_FOCW01000008.1"/>
</dbReference>
<protein>
    <submittedName>
        <fullName evidence="4">Predicted ABC-type ATPase</fullName>
    </submittedName>
</protein>
<sequence>MSAPPVAVFYAGANGAGKSTMREQQQDTYPGMLHLDPDAIAREIRPQDPRSVDVLAAKETIRRFRAALVQCKNFSLETTLSGVTILHRIRETREAGYWIELHYVGLPDPECNVERVRERAERGLHSIDPDVVRRRYKDSLENLPKALPLVDIAFLYDNWARPLHPYVVYAGGAFSTLDAPLPKWIQTSMEMDASRSASA</sequence>
<accession>A0A1H8JV62</accession>
<organism evidence="4 5">
    <name type="scientific">Brachymonas denitrificans DSM 15123</name>
    <dbReference type="NCBI Taxonomy" id="1121117"/>
    <lineage>
        <taxon>Bacteria</taxon>
        <taxon>Pseudomonadati</taxon>
        <taxon>Pseudomonadota</taxon>
        <taxon>Betaproteobacteria</taxon>
        <taxon>Burkholderiales</taxon>
        <taxon>Comamonadaceae</taxon>
        <taxon>Brachymonas</taxon>
    </lineage>
</organism>
<evidence type="ECO:0000313" key="5">
    <source>
        <dbReference type="Proteomes" id="UP000199531"/>
    </source>
</evidence>
<dbReference type="EMBL" id="FOCW01000008">
    <property type="protein sequence ID" value="SEN84603.1"/>
    <property type="molecule type" value="Genomic_DNA"/>
</dbReference>
<dbReference type="SUPFAM" id="SSF52540">
    <property type="entry name" value="P-loop containing nucleoside triphosphate hydrolases"/>
    <property type="match status" value="1"/>
</dbReference>
<evidence type="ECO:0000313" key="4">
    <source>
        <dbReference type="EMBL" id="SEN84603.1"/>
    </source>
</evidence>
<dbReference type="OrthoDB" id="9791543at2"/>
<dbReference type="Gene3D" id="3.40.50.300">
    <property type="entry name" value="P-loop containing nucleotide triphosphate hydrolases"/>
    <property type="match status" value="1"/>
</dbReference>
<dbReference type="GO" id="GO:0005524">
    <property type="term" value="F:ATP binding"/>
    <property type="evidence" value="ECO:0007669"/>
    <property type="project" value="UniProtKB-KW"/>
</dbReference>
<reference evidence="4 5" key="1">
    <citation type="submission" date="2016-10" db="EMBL/GenBank/DDBJ databases">
        <authorList>
            <person name="de Groot N.N."/>
        </authorList>
    </citation>
    <scope>NUCLEOTIDE SEQUENCE [LARGE SCALE GENOMIC DNA]</scope>
    <source>
        <strain evidence="4 5">DSM 15123</strain>
    </source>
</reference>
<feature type="domain" description="Zeta toxin" evidence="3">
    <location>
        <begin position="4"/>
        <end position="126"/>
    </location>
</feature>
<evidence type="ECO:0000259" key="3">
    <source>
        <dbReference type="Pfam" id="PF06414"/>
    </source>
</evidence>
<dbReference type="PANTHER" id="PTHR39206:SF1">
    <property type="entry name" value="SLL8004 PROTEIN"/>
    <property type="match status" value="1"/>
</dbReference>
<keyword evidence="2" id="KW-0067">ATP-binding</keyword>
<dbReference type="Pfam" id="PF06414">
    <property type="entry name" value="Zeta_toxin"/>
    <property type="match status" value="1"/>
</dbReference>
<dbReference type="STRING" id="1121117.SAMN02745977_02165"/>
<keyword evidence="5" id="KW-1185">Reference proteome</keyword>
<proteinExistence type="predicted"/>
<dbReference type="PANTHER" id="PTHR39206">
    <property type="entry name" value="SLL8004 PROTEIN"/>
    <property type="match status" value="1"/>
</dbReference>
<evidence type="ECO:0000256" key="1">
    <source>
        <dbReference type="ARBA" id="ARBA00022741"/>
    </source>
</evidence>
<gene>
    <name evidence="4" type="ORF">SAMN02745977_02165</name>
</gene>
<dbReference type="Proteomes" id="UP000199531">
    <property type="component" value="Unassembled WGS sequence"/>
</dbReference>
<dbReference type="InterPro" id="IPR027417">
    <property type="entry name" value="P-loop_NTPase"/>
</dbReference>
<keyword evidence="1" id="KW-0547">Nucleotide-binding</keyword>
<name>A0A1H8JV62_9BURK</name>
<dbReference type="InterPro" id="IPR010488">
    <property type="entry name" value="Zeta_toxin_domain"/>
</dbReference>